<dbReference type="PANTHER" id="PTHR36558">
    <property type="entry name" value="GLR1098 PROTEIN"/>
    <property type="match status" value="1"/>
</dbReference>
<keyword evidence="2" id="KW-0255">Endonuclease</keyword>
<evidence type="ECO:0000313" key="3">
    <source>
        <dbReference type="Proteomes" id="UP001165652"/>
    </source>
</evidence>
<dbReference type="Pfam" id="PF05685">
    <property type="entry name" value="Uma2"/>
    <property type="match status" value="1"/>
</dbReference>
<dbReference type="GO" id="GO:0004519">
    <property type="term" value="F:endonuclease activity"/>
    <property type="evidence" value="ECO:0007669"/>
    <property type="project" value="UniProtKB-KW"/>
</dbReference>
<organism evidence="2 3">
    <name type="scientific">Rhodoplanes tepidamans</name>
    <name type="common">Rhodoplanes cryptolactis</name>
    <dbReference type="NCBI Taxonomy" id="200616"/>
    <lineage>
        <taxon>Bacteria</taxon>
        <taxon>Pseudomonadati</taxon>
        <taxon>Pseudomonadota</taxon>
        <taxon>Alphaproteobacteria</taxon>
        <taxon>Hyphomicrobiales</taxon>
        <taxon>Nitrobacteraceae</taxon>
        <taxon>Rhodoplanes</taxon>
    </lineage>
</organism>
<dbReference type="RefSeq" id="WP_272777331.1">
    <property type="nucleotide sequence ID" value="NZ_JAQQLI010000016.1"/>
</dbReference>
<keyword evidence="2" id="KW-0378">Hydrolase</keyword>
<evidence type="ECO:0000313" key="2">
    <source>
        <dbReference type="EMBL" id="MDC7786487.1"/>
    </source>
</evidence>
<dbReference type="InterPro" id="IPR012296">
    <property type="entry name" value="Nuclease_put_TT1808"/>
</dbReference>
<accession>A0ABT5JAH5</accession>
<reference evidence="2" key="1">
    <citation type="journal article" date="2023" name="Microbiol Resour">
        <title>Genome Sequences of Rhodoplanes serenus and Two Thermotolerant Strains, Rhodoplanes tepidamans and 'Rhodoplanes cryptolactis,' Further Refine the Genus.</title>
        <authorList>
            <person name="Rayyan A.A."/>
            <person name="Kyndt J.A."/>
        </authorList>
    </citation>
    <scope>NUCLEOTIDE SEQUENCE</scope>
    <source>
        <strain evidence="2">DSM 9987</strain>
    </source>
</reference>
<comment type="caution">
    <text evidence="2">The sequence shown here is derived from an EMBL/GenBank/DDBJ whole genome shotgun (WGS) entry which is preliminary data.</text>
</comment>
<protein>
    <submittedName>
        <fullName evidence="2">Uma2 family endonuclease</fullName>
    </submittedName>
</protein>
<dbReference type="InterPro" id="IPR011335">
    <property type="entry name" value="Restrct_endonuc-II-like"/>
</dbReference>
<keyword evidence="2" id="KW-0540">Nuclease</keyword>
<gene>
    <name evidence="2" type="ORF">PQJ73_12415</name>
</gene>
<sequence length="194" mass="21346">MNAPLPSVPMTVPEFLAWSERQPETDRYELVDGKVVAMSPERNRHNLVKLEVAIALREAVRRAGVPCTVFTDGASVAIDERTVREPDAAVQCGGDVDLDSMLIEAPCIVVEVVSPSSERDDVQTKFIDYFVVPTIRHYLIVFSEKRTVIHHRRNDQGTIDTRIVKDGDIVLDPPGITVAVASLLGPAPAAKEIH</sequence>
<proteinExistence type="predicted"/>
<evidence type="ECO:0000259" key="1">
    <source>
        <dbReference type="Pfam" id="PF05685"/>
    </source>
</evidence>
<reference evidence="2" key="2">
    <citation type="submission" date="2023-02" db="EMBL/GenBank/DDBJ databases">
        <authorList>
            <person name="Rayyan A."/>
            <person name="Meyer T."/>
            <person name="Kyndt J.A."/>
        </authorList>
    </citation>
    <scope>NUCLEOTIDE SEQUENCE</scope>
    <source>
        <strain evidence="2">DSM 9987</strain>
    </source>
</reference>
<feature type="domain" description="Putative restriction endonuclease" evidence="1">
    <location>
        <begin position="13"/>
        <end position="176"/>
    </location>
</feature>
<dbReference type="PANTHER" id="PTHR36558:SF1">
    <property type="entry name" value="RESTRICTION ENDONUCLEASE DOMAIN-CONTAINING PROTEIN-RELATED"/>
    <property type="match status" value="1"/>
</dbReference>
<dbReference type="EMBL" id="JAQQLI010000016">
    <property type="protein sequence ID" value="MDC7786487.1"/>
    <property type="molecule type" value="Genomic_DNA"/>
</dbReference>
<dbReference type="SUPFAM" id="SSF52980">
    <property type="entry name" value="Restriction endonuclease-like"/>
    <property type="match status" value="1"/>
</dbReference>
<dbReference type="Proteomes" id="UP001165652">
    <property type="component" value="Unassembled WGS sequence"/>
</dbReference>
<keyword evidence="3" id="KW-1185">Reference proteome</keyword>
<dbReference type="Gene3D" id="3.90.1570.10">
    <property type="entry name" value="tt1808, chain A"/>
    <property type="match status" value="1"/>
</dbReference>
<name>A0ABT5JAH5_RHOTP</name>
<dbReference type="InterPro" id="IPR008538">
    <property type="entry name" value="Uma2"/>
</dbReference>
<dbReference type="CDD" id="cd06260">
    <property type="entry name" value="DUF820-like"/>
    <property type="match status" value="1"/>
</dbReference>